<protein>
    <recommendedName>
        <fullName evidence="4">Zinc-ribbon 15 domain-containing protein</fullName>
    </recommendedName>
</protein>
<gene>
    <name evidence="2" type="ORF">MgSA37_02958</name>
</gene>
<accession>A0A0X8X2X2</accession>
<evidence type="ECO:0000313" key="2">
    <source>
        <dbReference type="EMBL" id="BAU54780.1"/>
    </source>
</evidence>
<evidence type="ECO:0000313" key="3">
    <source>
        <dbReference type="Proteomes" id="UP000218263"/>
    </source>
</evidence>
<keyword evidence="3" id="KW-1185">Reference proteome</keyword>
<evidence type="ECO:0008006" key="4">
    <source>
        <dbReference type="Google" id="ProtNLM"/>
    </source>
</evidence>
<dbReference type="Proteomes" id="UP000218263">
    <property type="component" value="Chromosome"/>
</dbReference>
<dbReference type="AlphaFoldDB" id="A0A0X8X2X2"/>
<keyword evidence="1" id="KW-1133">Transmembrane helix</keyword>
<name>A0A0X8X2X2_9SPHI</name>
<dbReference type="KEGG" id="mgot:MgSA37_02958"/>
<proteinExistence type="predicted"/>
<keyword evidence="1" id="KW-0472">Membrane</keyword>
<dbReference type="EMBL" id="AP017313">
    <property type="protein sequence ID" value="BAU54780.1"/>
    <property type="molecule type" value="Genomic_DNA"/>
</dbReference>
<evidence type="ECO:0000256" key="1">
    <source>
        <dbReference type="SAM" id="Phobius"/>
    </source>
</evidence>
<feature type="transmembrane region" description="Helical" evidence="1">
    <location>
        <begin position="87"/>
        <end position="108"/>
    </location>
</feature>
<sequence>MIFVSTRSKLLKSEVIYDQCPNCRKYNCVRILIYQLYGCIFWIPFIPSNKIGLSECSNCGQSLKLHQMPESFRQNYDNLKRHTHAPIWNFTGLFIAAILAFVFVIAFAQNEKKMTGFILAPQKNDVYELNLKDDVYTLYKIKKIVSDTIYFWPSKFQTDQASGLSDIADKGDKGFDESITVGFPKVKLLEMHKTGAIIAVDRK</sequence>
<organism evidence="2 3">
    <name type="scientific">Mucilaginibacter gotjawali</name>
    <dbReference type="NCBI Taxonomy" id="1550579"/>
    <lineage>
        <taxon>Bacteria</taxon>
        <taxon>Pseudomonadati</taxon>
        <taxon>Bacteroidota</taxon>
        <taxon>Sphingobacteriia</taxon>
        <taxon>Sphingobacteriales</taxon>
        <taxon>Sphingobacteriaceae</taxon>
        <taxon>Mucilaginibacter</taxon>
    </lineage>
</organism>
<reference evidence="2 3" key="1">
    <citation type="submission" date="2015-12" db="EMBL/GenBank/DDBJ databases">
        <title>Genome sequence of Mucilaginibacter gotjawali.</title>
        <authorList>
            <person name="Lee J.S."/>
            <person name="Lee K.C."/>
            <person name="Kim K.K."/>
            <person name="Lee B.W."/>
        </authorList>
    </citation>
    <scope>NUCLEOTIDE SEQUENCE [LARGE SCALE GENOMIC DNA]</scope>
    <source>
        <strain evidence="2 3">SA3-7</strain>
    </source>
</reference>
<keyword evidence="1" id="KW-0812">Transmembrane</keyword>